<dbReference type="NCBIfam" id="TIGR00369">
    <property type="entry name" value="unchar_dom_1"/>
    <property type="match status" value="1"/>
</dbReference>
<name>A0A1H7PF71_9SPHN</name>
<dbReference type="InterPro" id="IPR003736">
    <property type="entry name" value="PAAI_dom"/>
</dbReference>
<organism evidence="3 4">
    <name type="scientific">Sphingomonas palmae</name>
    <dbReference type="NCBI Taxonomy" id="1855283"/>
    <lineage>
        <taxon>Bacteria</taxon>
        <taxon>Pseudomonadati</taxon>
        <taxon>Pseudomonadota</taxon>
        <taxon>Alphaproteobacteria</taxon>
        <taxon>Sphingomonadales</taxon>
        <taxon>Sphingomonadaceae</taxon>
        <taxon>Sphingomonas</taxon>
    </lineage>
</organism>
<evidence type="ECO:0000313" key="4">
    <source>
        <dbReference type="Proteomes" id="UP000199214"/>
    </source>
</evidence>
<dbReference type="Pfam" id="PF03061">
    <property type="entry name" value="4HBT"/>
    <property type="match status" value="1"/>
</dbReference>
<dbReference type="STRING" id="1855283.SAMN05216382_1839"/>
<dbReference type="CDD" id="cd03443">
    <property type="entry name" value="PaaI_thioesterase"/>
    <property type="match status" value="1"/>
</dbReference>
<dbReference type="InterPro" id="IPR029069">
    <property type="entry name" value="HotDog_dom_sf"/>
</dbReference>
<dbReference type="RefSeq" id="WP_093005565.1">
    <property type="nucleotide sequence ID" value="NZ_FNZZ01000003.1"/>
</dbReference>
<protein>
    <submittedName>
        <fullName evidence="3">Uncharacterized domain 1-containing protein</fullName>
    </submittedName>
</protein>
<evidence type="ECO:0000256" key="1">
    <source>
        <dbReference type="ARBA" id="ARBA00022801"/>
    </source>
</evidence>
<proteinExistence type="predicted"/>
<dbReference type="OrthoDB" id="5741080at2"/>
<dbReference type="AlphaFoldDB" id="A0A1H7PF71"/>
<evidence type="ECO:0000259" key="2">
    <source>
        <dbReference type="Pfam" id="PF03061"/>
    </source>
</evidence>
<evidence type="ECO:0000313" key="3">
    <source>
        <dbReference type="EMBL" id="SEL34421.1"/>
    </source>
</evidence>
<dbReference type="InterPro" id="IPR006683">
    <property type="entry name" value="Thioestr_dom"/>
</dbReference>
<dbReference type="Gene3D" id="3.10.129.10">
    <property type="entry name" value="Hotdog Thioesterase"/>
    <property type="match status" value="1"/>
</dbReference>
<dbReference type="SUPFAM" id="SSF54637">
    <property type="entry name" value="Thioesterase/thiol ester dehydrase-isomerase"/>
    <property type="match status" value="1"/>
</dbReference>
<dbReference type="Proteomes" id="UP000199214">
    <property type="component" value="Unassembled WGS sequence"/>
</dbReference>
<dbReference type="EMBL" id="FNZZ01000003">
    <property type="protein sequence ID" value="SEL34421.1"/>
    <property type="molecule type" value="Genomic_DNA"/>
</dbReference>
<sequence>MDRSDHSDAAPSRAFLFDEHPDHPGWMHWRFRDDTRFNSFLGDVIVRQEDALARVRMMPEHRHSNFGNNVHGGALLGFIDVALFAALRSFGVLSAGPAVTLDLNTHFIGAGRVGEPLEAQVEILRETRRLIFVRGLLVQLDMTIAEFSGTIRKPSAG</sequence>
<dbReference type="GO" id="GO:0016289">
    <property type="term" value="F:acyl-CoA hydrolase activity"/>
    <property type="evidence" value="ECO:0007669"/>
    <property type="project" value="UniProtKB-ARBA"/>
</dbReference>
<gene>
    <name evidence="3" type="ORF">SAMN05216382_1839</name>
</gene>
<reference evidence="4" key="1">
    <citation type="submission" date="2016-10" db="EMBL/GenBank/DDBJ databases">
        <authorList>
            <person name="Varghese N."/>
            <person name="Submissions S."/>
        </authorList>
    </citation>
    <scope>NUCLEOTIDE SEQUENCE [LARGE SCALE GENOMIC DNA]</scope>
    <source>
        <strain evidence="4">JS21-1</strain>
    </source>
</reference>
<keyword evidence="4" id="KW-1185">Reference proteome</keyword>
<feature type="domain" description="Thioesterase" evidence="2">
    <location>
        <begin position="68"/>
        <end position="142"/>
    </location>
</feature>
<accession>A0A1H7PF71</accession>
<keyword evidence="1" id="KW-0378">Hydrolase</keyword>